<organism evidence="1 2">
    <name type="scientific">candidate division WWE3 bacterium CG10_big_fil_rev_8_21_14_0_10_32_10</name>
    <dbReference type="NCBI Taxonomy" id="1975090"/>
    <lineage>
        <taxon>Bacteria</taxon>
        <taxon>Katanobacteria</taxon>
    </lineage>
</organism>
<gene>
    <name evidence="1" type="ORF">COV24_03075</name>
</gene>
<sequence length="167" mass="19577">MSETYKPTIVYFDDALTQYHNPTETGYSESFEERTLNYLQKELGERHAIMGIDNAIEALQWLYTTDPTTVDLIICDHNLWWTIPGDSQSYRYGNEWMQWVFWRQKGYINTPVIIYTDDPLNAKVQWTYGSRISLDKGDIRLFNTIVAKVPGSEITLLEEIKKQIQIP</sequence>
<protein>
    <submittedName>
        <fullName evidence="1">Uncharacterized protein</fullName>
    </submittedName>
</protein>
<dbReference type="AlphaFoldDB" id="A0A2H0RA42"/>
<evidence type="ECO:0000313" key="1">
    <source>
        <dbReference type="EMBL" id="PIR43402.1"/>
    </source>
</evidence>
<proteinExistence type="predicted"/>
<evidence type="ECO:0000313" key="2">
    <source>
        <dbReference type="Proteomes" id="UP000230214"/>
    </source>
</evidence>
<reference evidence="1 2" key="1">
    <citation type="submission" date="2017-09" db="EMBL/GenBank/DDBJ databases">
        <title>Depth-based differentiation of microbial function through sediment-hosted aquifers and enrichment of novel symbionts in the deep terrestrial subsurface.</title>
        <authorList>
            <person name="Probst A.J."/>
            <person name="Ladd B."/>
            <person name="Jarett J.K."/>
            <person name="Geller-Mcgrath D.E."/>
            <person name="Sieber C.M."/>
            <person name="Emerson J.B."/>
            <person name="Anantharaman K."/>
            <person name="Thomas B.C."/>
            <person name="Malmstrom R."/>
            <person name="Stieglmeier M."/>
            <person name="Klingl A."/>
            <person name="Woyke T."/>
            <person name="Ryan C.M."/>
            <person name="Banfield J.F."/>
        </authorList>
    </citation>
    <scope>NUCLEOTIDE SEQUENCE [LARGE SCALE GENOMIC DNA]</scope>
    <source>
        <strain evidence="1">CG10_big_fil_rev_8_21_14_0_10_32_10</strain>
    </source>
</reference>
<comment type="caution">
    <text evidence="1">The sequence shown here is derived from an EMBL/GenBank/DDBJ whole genome shotgun (WGS) entry which is preliminary data.</text>
</comment>
<name>A0A2H0RA42_UNCKA</name>
<accession>A0A2H0RA42</accession>
<dbReference type="Proteomes" id="UP000230214">
    <property type="component" value="Unassembled WGS sequence"/>
</dbReference>
<dbReference type="EMBL" id="PCXU01000025">
    <property type="protein sequence ID" value="PIR43402.1"/>
    <property type="molecule type" value="Genomic_DNA"/>
</dbReference>